<dbReference type="Pfam" id="PF10412">
    <property type="entry name" value="TrwB_AAD_bind"/>
    <property type="match status" value="1"/>
</dbReference>
<name>T0ZSW7_9ZZZZ</name>
<feature type="domain" description="Type IV secretion system coupling protein TraD DNA-binding" evidence="1">
    <location>
        <begin position="10"/>
        <end position="108"/>
    </location>
</feature>
<reference evidence="2" key="2">
    <citation type="journal article" date="2014" name="ISME J.">
        <title>Microbial stratification in low pH oxic and suboxic macroscopic growths along an acid mine drainage.</title>
        <authorList>
            <person name="Mendez-Garcia C."/>
            <person name="Mesa V."/>
            <person name="Sprenger R.R."/>
            <person name="Richter M."/>
            <person name="Diez M.S."/>
            <person name="Solano J."/>
            <person name="Bargiela R."/>
            <person name="Golyshina O.V."/>
            <person name="Manteca A."/>
            <person name="Ramos J.L."/>
            <person name="Gallego J.R."/>
            <person name="Llorente I."/>
            <person name="Martins Dos Santos V.A."/>
            <person name="Jensen O.N."/>
            <person name="Pelaez A.I."/>
            <person name="Sanchez J."/>
            <person name="Ferrer M."/>
        </authorList>
    </citation>
    <scope>NUCLEOTIDE SEQUENCE</scope>
</reference>
<comment type="caution">
    <text evidence="2">The sequence shown here is derived from an EMBL/GenBank/DDBJ whole genome shotgun (WGS) entry which is preliminary data.</text>
</comment>
<dbReference type="InterPro" id="IPR019476">
    <property type="entry name" value="T4SS_TraD_DNA-bd"/>
</dbReference>
<evidence type="ECO:0000313" key="2">
    <source>
        <dbReference type="EMBL" id="EQD31769.1"/>
    </source>
</evidence>
<dbReference type="EMBL" id="AUZX01014591">
    <property type="protein sequence ID" value="EQD31769.1"/>
    <property type="molecule type" value="Genomic_DNA"/>
</dbReference>
<dbReference type="Gene3D" id="1.10.8.80">
    <property type="entry name" value="Magnesium chelatase subunit I, C-Terminal domain"/>
    <property type="match status" value="1"/>
</dbReference>
<sequence length="131" mass="14728">IMKSQVKNMNTKATPAETFRLVVSAEIDELGEILAGTTSEVLIKSTSNERLLANIRYEASRVMKSWQLLKTGGDFSIRQWIKEGSGVLFLTYRESETDTLKNLIGAWLVARDPGNPVPPHRFRPAGVVRRR</sequence>
<reference evidence="2" key="1">
    <citation type="submission" date="2013-08" db="EMBL/GenBank/DDBJ databases">
        <authorList>
            <person name="Mendez C."/>
            <person name="Richter M."/>
            <person name="Ferrer M."/>
            <person name="Sanchez J."/>
        </authorList>
    </citation>
    <scope>NUCLEOTIDE SEQUENCE</scope>
</reference>
<protein>
    <submittedName>
        <fullName evidence="2">Type IV secretion system protein VirD4</fullName>
    </submittedName>
</protein>
<dbReference type="AlphaFoldDB" id="T0ZSW7"/>
<feature type="non-terminal residue" evidence="2">
    <location>
        <position position="1"/>
    </location>
</feature>
<organism evidence="2">
    <name type="scientific">mine drainage metagenome</name>
    <dbReference type="NCBI Taxonomy" id="410659"/>
    <lineage>
        <taxon>unclassified sequences</taxon>
        <taxon>metagenomes</taxon>
        <taxon>ecological metagenomes</taxon>
    </lineage>
</organism>
<accession>T0ZSW7</accession>
<gene>
    <name evidence="2" type="ORF">B1A_19768</name>
</gene>
<proteinExistence type="predicted"/>
<evidence type="ECO:0000259" key="1">
    <source>
        <dbReference type="Pfam" id="PF10412"/>
    </source>
</evidence>